<dbReference type="InterPro" id="IPR045004">
    <property type="entry name" value="ECH_dom"/>
</dbReference>
<evidence type="ECO:0000313" key="5">
    <source>
        <dbReference type="EMBL" id="WCL55152.1"/>
    </source>
</evidence>
<protein>
    <recommendedName>
        <fullName evidence="2">3-hydroxyisobutyryl-CoA hydrolase</fullName>
        <ecNumber evidence="2">3.1.2.4</ecNumber>
    </recommendedName>
</protein>
<dbReference type="InterPro" id="IPR032259">
    <property type="entry name" value="HIBYL-CoA-H"/>
</dbReference>
<dbReference type="GO" id="GO:0003860">
    <property type="term" value="F:3-hydroxyisobutyryl-CoA hydrolase activity"/>
    <property type="evidence" value="ECO:0007669"/>
    <property type="project" value="UniProtKB-EC"/>
</dbReference>
<dbReference type="Pfam" id="PF16113">
    <property type="entry name" value="ECH_2"/>
    <property type="match status" value="1"/>
</dbReference>
<dbReference type="RefSeq" id="WP_289504923.1">
    <property type="nucleotide sequence ID" value="NZ_CP116805.1"/>
</dbReference>
<evidence type="ECO:0000256" key="1">
    <source>
        <dbReference type="ARBA" id="ARBA00001709"/>
    </source>
</evidence>
<dbReference type="SUPFAM" id="SSF52096">
    <property type="entry name" value="ClpP/crotonase"/>
    <property type="match status" value="1"/>
</dbReference>
<dbReference type="NCBIfam" id="NF004127">
    <property type="entry name" value="PRK05617.1"/>
    <property type="match status" value="1"/>
</dbReference>
<dbReference type="Gene3D" id="3.90.226.10">
    <property type="entry name" value="2-enoyl-CoA Hydratase, Chain A, domain 1"/>
    <property type="match status" value="1"/>
</dbReference>
<dbReference type="PANTHER" id="PTHR43176:SF3">
    <property type="entry name" value="3-HYDROXYISOBUTYRYL-COA HYDROLASE, MITOCHONDRIAL"/>
    <property type="match status" value="1"/>
</dbReference>
<name>A0AAE9XQ60_9PROT</name>
<dbReference type="KEGG" id="gso:PH603_05190"/>
<accession>A0AAE9XQ60</accession>
<sequence length="356" mass="38136">MTTEPEVLFEIKGGIGLITLNRPKALNSLTQGMCNAIRAGLKDWERDPRVHAVVVVGAGEKAFCAGGDVVKVSTSYKEGTDDWRGFFHDEYLMNVAIDEFKKPYVSLVDGICMGGGVGVSIPGDFWVATEKTLFAMPETGLGLIPDVGGGWFLPRLPGEAGMYLALTGARLKAADLFALGIATHVVASADVPALVQALADADIHCGNCVKGVLAKFHKEPDPAPLAAHMDQIDEIFAGFSVEDIIAGLKADGGEWAVKEYDLLLTKSPTSMKVTFEQLRRGAAAETFREVMLMEYRIVTHILAGNDFHEGVRAILIDKDQKPVWSPATLADVSDKAVAAHFEPLGSAAELDLARLG</sequence>
<evidence type="ECO:0000256" key="3">
    <source>
        <dbReference type="ARBA" id="ARBA00022801"/>
    </source>
</evidence>
<dbReference type="AlphaFoldDB" id="A0AAE9XQ60"/>
<dbReference type="InterPro" id="IPR029045">
    <property type="entry name" value="ClpP/crotonase-like_dom_sf"/>
</dbReference>
<dbReference type="Proteomes" id="UP001217500">
    <property type="component" value="Chromosome"/>
</dbReference>
<organism evidence="5 6">
    <name type="scientific">Gimibacter soli</name>
    <dbReference type="NCBI Taxonomy" id="3024400"/>
    <lineage>
        <taxon>Bacteria</taxon>
        <taxon>Pseudomonadati</taxon>
        <taxon>Pseudomonadota</taxon>
        <taxon>Alphaproteobacteria</taxon>
        <taxon>Kordiimonadales</taxon>
        <taxon>Temperatibacteraceae</taxon>
        <taxon>Gimibacter</taxon>
    </lineage>
</organism>
<feature type="domain" description="Enoyl-CoA hydratase/isomerase" evidence="4">
    <location>
        <begin position="15"/>
        <end position="341"/>
    </location>
</feature>
<gene>
    <name evidence="5" type="ORF">PH603_05190</name>
</gene>
<dbReference type="CDD" id="cd06558">
    <property type="entry name" value="crotonase-like"/>
    <property type="match status" value="1"/>
</dbReference>
<evidence type="ECO:0000259" key="4">
    <source>
        <dbReference type="Pfam" id="PF16113"/>
    </source>
</evidence>
<dbReference type="PANTHER" id="PTHR43176">
    <property type="entry name" value="3-HYDROXYISOBUTYRYL-COA HYDROLASE-RELATED"/>
    <property type="match status" value="1"/>
</dbReference>
<evidence type="ECO:0000256" key="2">
    <source>
        <dbReference type="ARBA" id="ARBA00011915"/>
    </source>
</evidence>
<dbReference type="EC" id="3.1.2.4" evidence="2"/>
<comment type="catalytic activity">
    <reaction evidence="1">
        <text>3-hydroxy-2-methylpropanoyl-CoA + H2O = 3-hydroxy-2-methylpropanoate + CoA + H(+)</text>
        <dbReference type="Rhea" id="RHEA:20888"/>
        <dbReference type="ChEBI" id="CHEBI:11805"/>
        <dbReference type="ChEBI" id="CHEBI:15377"/>
        <dbReference type="ChEBI" id="CHEBI:15378"/>
        <dbReference type="ChEBI" id="CHEBI:57287"/>
        <dbReference type="ChEBI" id="CHEBI:57340"/>
        <dbReference type="EC" id="3.1.2.4"/>
    </reaction>
</comment>
<evidence type="ECO:0000313" key="6">
    <source>
        <dbReference type="Proteomes" id="UP001217500"/>
    </source>
</evidence>
<dbReference type="GO" id="GO:0006574">
    <property type="term" value="P:L-valine catabolic process"/>
    <property type="evidence" value="ECO:0007669"/>
    <property type="project" value="TreeGrafter"/>
</dbReference>
<reference evidence="5" key="1">
    <citation type="submission" date="2023-01" db="EMBL/GenBank/DDBJ databases">
        <title>The genome sequence of Kordiimonadaceae bacterium 6D33.</title>
        <authorList>
            <person name="Liu Y."/>
        </authorList>
    </citation>
    <scope>NUCLEOTIDE SEQUENCE</scope>
    <source>
        <strain evidence="5">6D33</strain>
    </source>
</reference>
<keyword evidence="3" id="KW-0378">Hydrolase</keyword>
<dbReference type="FunFam" id="3.90.226.10:FF:000026">
    <property type="entry name" value="3-hydroxyisobutyryl-CoA hydrolase, mitochondrial"/>
    <property type="match status" value="1"/>
</dbReference>
<keyword evidence="6" id="KW-1185">Reference proteome</keyword>
<proteinExistence type="predicted"/>
<dbReference type="EMBL" id="CP116805">
    <property type="protein sequence ID" value="WCL55152.1"/>
    <property type="molecule type" value="Genomic_DNA"/>
</dbReference>